<feature type="region of interest" description="Disordered" evidence="1">
    <location>
        <begin position="446"/>
        <end position="480"/>
    </location>
</feature>
<evidence type="ECO:0000313" key="3">
    <source>
        <dbReference type="Proteomes" id="UP001600888"/>
    </source>
</evidence>
<proteinExistence type="predicted"/>
<reference evidence="2 3" key="1">
    <citation type="submission" date="2024-03" db="EMBL/GenBank/DDBJ databases">
        <title>A high-quality draft genome sequence of Diaporthe vaccinii, a causative agent of upright dieback and viscid rot disease in cranberry plants.</title>
        <authorList>
            <person name="Sarrasin M."/>
            <person name="Lang B.F."/>
            <person name="Burger G."/>
        </authorList>
    </citation>
    <scope>NUCLEOTIDE SEQUENCE [LARGE SCALE GENOMIC DNA]</scope>
    <source>
        <strain evidence="2 3">IS7</strain>
    </source>
</reference>
<organism evidence="2 3">
    <name type="scientific">Diaporthe vaccinii</name>
    <dbReference type="NCBI Taxonomy" id="105482"/>
    <lineage>
        <taxon>Eukaryota</taxon>
        <taxon>Fungi</taxon>
        <taxon>Dikarya</taxon>
        <taxon>Ascomycota</taxon>
        <taxon>Pezizomycotina</taxon>
        <taxon>Sordariomycetes</taxon>
        <taxon>Sordariomycetidae</taxon>
        <taxon>Diaporthales</taxon>
        <taxon>Diaporthaceae</taxon>
        <taxon>Diaporthe</taxon>
        <taxon>Diaporthe eres species complex</taxon>
    </lineage>
</organism>
<sequence>MQPLPLTNYQKKEENHPQNDSDDDDEKLKNRTNDQYVQCLVSLRLSSHPGDVAAEGIATKPSLAIVDLLYNVLFREAVQAVPRREPRAAAGLRRSRVSGCDVVAPCDQFLTAVVLVDSALDQSWASLVVVGGGDGLLELTGGVGDEGDAVAVGGVEGLHQQGVVPVLDLVVAAVVDLDLDGVAAVVDEQDRDGQVEADHLGDLLGGHLEGTVTADADGAALRVAHGVAKGGGHRPADVAPLHLDLVACALGEVQLCAVEPGVAGLDEEGGVGGDEGLQLALDLLAGELLLVGGLVDDIGVGAEALVLDHGGVVELDLGGEVVEELAEADTAEVAAGEGDMVHVALHQGNAGHGGPANGGVVVEDAAGADDGVGPVEDGIGSEGGDLAPEDTDKLGVILREHALGGGLEGDGAAHGLGQLDEGLVSSASGQLRTDEDQRLELAPQVLGGAVGGGGEGTLVGDDGLGDGGDGAGADTGGTGQVGGDLDVARLAGQDGGADGSVDESGGLLSPVDGDGTTCDLLSHLKLVVVVELSEGVVQQVELAGVVCVRGAGDEDQGQVLGVGAAGAVEGGDGADRVGDDAGRDAVGTGVALGGHAAVELIGTSDLLEVRVGLELVEEDEVVVARHDKVVPDADLGQPLGEVVTDGELSRCARHWEGFDVRC</sequence>
<gene>
    <name evidence="2" type="ORF">FJTKL_14447</name>
</gene>
<feature type="region of interest" description="Disordered" evidence="1">
    <location>
        <begin position="1"/>
        <end position="28"/>
    </location>
</feature>
<protein>
    <submittedName>
        <fullName evidence="2">Uncharacterized protein</fullName>
    </submittedName>
</protein>
<feature type="compositionally biased region" description="Gly residues" evidence="1">
    <location>
        <begin position="465"/>
        <end position="480"/>
    </location>
</feature>
<name>A0ABR4E7D3_9PEZI</name>
<dbReference type="Proteomes" id="UP001600888">
    <property type="component" value="Unassembled WGS sequence"/>
</dbReference>
<feature type="compositionally biased region" description="Basic and acidic residues" evidence="1">
    <location>
        <begin position="10"/>
        <end position="19"/>
    </location>
</feature>
<dbReference type="EMBL" id="JBAWTH010000087">
    <property type="protein sequence ID" value="KAL2278337.1"/>
    <property type="molecule type" value="Genomic_DNA"/>
</dbReference>
<keyword evidence="3" id="KW-1185">Reference proteome</keyword>
<accession>A0ABR4E7D3</accession>
<evidence type="ECO:0000313" key="2">
    <source>
        <dbReference type="EMBL" id="KAL2278337.1"/>
    </source>
</evidence>
<evidence type="ECO:0000256" key="1">
    <source>
        <dbReference type="SAM" id="MobiDB-lite"/>
    </source>
</evidence>
<comment type="caution">
    <text evidence="2">The sequence shown here is derived from an EMBL/GenBank/DDBJ whole genome shotgun (WGS) entry which is preliminary data.</text>
</comment>
<feature type="compositionally biased region" description="Gly residues" evidence="1">
    <location>
        <begin position="448"/>
        <end position="457"/>
    </location>
</feature>